<evidence type="ECO:0000313" key="3">
    <source>
        <dbReference type="Proteomes" id="UP000824261"/>
    </source>
</evidence>
<reference evidence="2" key="2">
    <citation type="journal article" date="2021" name="PeerJ">
        <title>Extensive microbial diversity within the chicken gut microbiome revealed by metagenomics and culture.</title>
        <authorList>
            <person name="Gilroy R."/>
            <person name="Ravi A."/>
            <person name="Getino M."/>
            <person name="Pursley I."/>
            <person name="Horton D.L."/>
            <person name="Alikhan N.F."/>
            <person name="Baker D."/>
            <person name="Gharbi K."/>
            <person name="Hall N."/>
            <person name="Watson M."/>
            <person name="Adriaenssens E.M."/>
            <person name="Foster-Nyarko E."/>
            <person name="Jarju S."/>
            <person name="Secka A."/>
            <person name="Antonio M."/>
            <person name="Oren A."/>
            <person name="Chaudhuri R.R."/>
            <person name="La Ragione R."/>
            <person name="Hildebrand F."/>
            <person name="Pallen M.J."/>
        </authorList>
    </citation>
    <scope>NUCLEOTIDE SEQUENCE</scope>
    <source>
        <strain evidence="2">ChiGjej1B1-2707</strain>
    </source>
</reference>
<feature type="transmembrane region" description="Helical" evidence="1">
    <location>
        <begin position="76"/>
        <end position="95"/>
    </location>
</feature>
<sequence>MSKRANEYQVVGTSALKQDVSGRYSARIIAFPSADVRAQSLEPSRRAKVDVLRERALSGLTREELRGVPLGRMTKAQSWAFALGGLLFGLAVVTLF</sequence>
<evidence type="ECO:0000313" key="2">
    <source>
        <dbReference type="EMBL" id="HIR02424.1"/>
    </source>
</evidence>
<keyword evidence="1" id="KW-0812">Transmembrane</keyword>
<keyword evidence="1" id="KW-1133">Transmembrane helix</keyword>
<protein>
    <submittedName>
        <fullName evidence="2">Uncharacterized protein</fullName>
    </submittedName>
</protein>
<name>A0A9D1A1L7_9ACTN</name>
<gene>
    <name evidence="2" type="ORF">IAA69_09235</name>
</gene>
<dbReference type="AlphaFoldDB" id="A0A9D1A1L7"/>
<comment type="caution">
    <text evidence="2">The sequence shown here is derived from an EMBL/GenBank/DDBJ whole genome shotgun (WGS) entry which is preliminary data.</text>
</comment>
<dbReference type="Proteomes" id="UP000824261">
    <property type="component" value="Unassembled WGS sequence"/>
</dbReference>
<reference evidence="2" key="1">
    <citation type="submission" date="2020-10" db="EMBL/GenBank/DDBJ databases">
        <authorList>
            <person name="Gilroy R."/>
        </authorList>
    </citation>
    <scope>NUCLEOTIDE SEQUENCE</scope>
    <source>
        <strain evidence="2">ChiGjej1B1-2707</strain>
    </source>
</reference>
<keyword evidence="1" id="KW-0472">Membrane</keyword>
<accession>A0A9D1A1L7</accession>
<proteinExistence type="predicted"/>
<organism evidence="2 3">
    <name type="scientific">Candidatus Aveggerthella stercoripullorum</name>
    <dbReference type="NCBI Taxonomy" id="2840688"/>
    <lineage>
        <taxon>Bacteria</taxon>
        <taxon>Bacillati</taxon>
        <taxon>Actinomycetota</taxon>
        <taxon>Coriobacteriia</taxon>
        <taxon>Eggerthellales</taxon>
        <taxon>Eggerthellaceae</taxon>
        <taxon>Eggerthellaceae incertae sedis</taxon>
        <taxon>Candidatus Aveggerthella</taxon>
    </lineage>
</organism>
<evidence type="ECO:0000256" key="1">
    <source>
        <dbReference type="SAM" id="Phobius"/>
    </source>
</evidence>
<dbReference type="EMBL" id="DVGB01000113">
    <property type="protein sequence ID" value="HIR02424.1"/>
    <property type="molecule type" value="Genomic_DNA"/>
</dbReference>